<comment type="caution">
    <text evidence="2">The sequence shown here is derived from an EMBL/GenBank/DDBJ whole genome shotgun (WGS) entry which is preliminary data.</text>
</comment>
<feature type="compositionally biased region" description="Polar residues" evidence="1">
    <location>
        <begin position="11"/>
        <end position="24"/>
    </location>
</feature>
<feature type="region of interest" description="Disordered" evidence="1">
    <location>
        <begin position="8"/>
        <end position="43"/>
    </location>
</feature>
<evidence type="ECO:0000313" key="3">
    <source>
        <dbReference type="Proteomes" id="UP000820818"/>
    </source>
</evidence>
<sequence length="70" mass="7766">MIGGVARLVSHQPSNSKVRGSIPSQVPKLPRCKSSRETSPLRSNGTDILAKFDMISVNRFLKIVRFDLPM</sequence>
<name>A0AAD5Q148_9CRUS</name>
<dbReference type="AlphaFoldDB" id="A0AAD5Q148"/>
<reference evidence="2 3" key="1">
    <citation type="submission" date="2022-05" db="EMBL/GenBank/DDBJ databases">
        <title>A multi-omics perspective on studying reproductive biology in Daphnia sinensis.</title>
        <authorList>
            <person name="Jia J."/>
        </authorList>
    </citation>
    <scope>NUCLEOTIDE SEQUENCE [LARGE SCALE GENOMIC DNA]</scope>
    <source>
        <strain evidence="2 3">WSL</strain>
    </source>
</reference>
<accession>A0AAD5Q148</accession>
<evidence type="ECO:0000313" key="2">
    <source>
        <dbReference type="EMBL" id="KAI9563699.1"/>
    </source>
</evidence>
<dbReference type="EMBL" id="WJBH02000002">
    <property type="protein sequence ID" value="KAI9563699.1"/>
    <property type="molecule type" value="Genomic_DNA"/>
</dbReference>
<gene>
    <name evidence="2" type="ORF">GHT06_011163</name>
</gene>
<proteinExistence type="predicted"/>
<protein>
    <submittedName>
        <fullName evidence="2">Uncharacterized protein</fullName>
    </submittedName>
</protein>
<keyword evidence="3" id="KW-1185">Reference proteome</keyword>
<organism evidence="2 3">
    <name type="scientific">Daphnia sinensis</name>
    <dbReference type="NCBI Taxonomy" id="1820382"/>
    <lineage>
        <taxon>Eukaryota</taxon>
        <taxon>Metazoa</taxon>
        <taxon>Ecdysozoa</taxon>
        <taxon>Arthropoda</taxon>
        <taxon>Crustacea</taxon>
        <taxon>Branchiopoda</taxon>
        <taxon>Diplostraca</taxon>
        <taxon>Cladocera</taxon>
        <taxon>Anomopoda</taxon>
        <taxon>Daphniidae</taxon>
        <taxon>Daphnia</taxon>
        <taxon>Daphnia similis group</taxon>
    </lineage>
</organism>
<dbReference type="Proteomes" id="UP000820818">
    <property type="component" value="Linkage Group LG2"/>
</dbReference>
<evidence type="ECO:0000256" key="1">
    <source>
        <dbReference type="SAM" id="MobiDB-lite"/>
    </source>
</evidence>